<evidence type="ECO:0000313" key="3">
    <source>
        <dbReference type="EMBL" id="MSS16410.1"/>
    </source>
</evidence>
<feature type="signal peptide" evidence="1">
    <location>
        <begin position="1"/>
        <end position="20"/>
    </location>
</feature>
<feature type="chain" id="PRO_5026790319" evidence="1">
    <location>
        <begin position="21"/>
        <end position="610"/>
    </location>
</feature>
<dbReference type="InterPro" id="IPR026444">
    <property type="entry name" value="Secre_tail"/>
</dbReference>
<evidence type="ECO:0000259" key="2">
    <source>
        <dbReference type="Pfam" id="PF18962"/>
    </source>
</evidence>
<reference evidence="3 4" key="1">
    <citation type="submission" date="2019-08" db="EMBL/GenBank/DDBJ databases">
        <title>In-depth cultivation of the pig gut microbiome towards novel bacterial diversity and tailored functional studies.</title>
        <authorList>
            <person name="Wylensek D."/>
            <person name="Hitch T.C.A."/>
            <person name="Clavel T."/>
        </authorList>
    </citation>
    <scope>NUCLEOTIDE SEQUENCE [LARGE SCALE GENOMIC DNA]</scope>
    <source>
        <strain evidence="3 4">Oil-RF-744-WCA-WT-10</strain>
    </source>
</reference>
<name>A0A6L5X801_9BACT</name>
<dbReference type="NCBIfam" id="TIGR04183">
    <property type="entry name" value="Por_Secre_tail"/>
    <property type="match status" value="1"/>
</dbReference>
<dbReference type="Proteomes" id="UP000483362">
    <property type="component" value="Unassembled WGS sequence"/>
</dbReference>
<protein>
    <submittedName>
        <fullName evidence="3">T9SS type A sorting domain-containing protein</fullName>
    </submittedName>
</protein>
<organism evidence="3 4">
    <name type="scientific">Sodaliphilus pleomorphus</name>
    <dbReference type="NCBI Taxonomy" id="2606626"/>
    <lineage>
        <taxon>Bacteria</taxon>
        <taxon>Pseudomonadati</taxon>
        <taxon>Bacteroidota</taxon>
        <taxon>Bacteroidia</taxon>
        <taxon>Bacteroidales</taxon>
        <taxon>Muribaculaceae</taxon>
        <taxon>Sodaliphilus</taxon>
    </lineage>
</organism>
<evidence type="ECO:0000313" key="4">
    <source>
        <dbReference type="Proteomes" id="UP000483362"/>
    </source>
</evidence>
<proteinExistence type="predicted"/>
<dbReference type="RefSeq" id="WP_154327018.1">
    <property type="nucleotide sequence ID" value="NZ_CP045696.1"/>
</dbReference>
<dbReference type="Pfam" id="PF18962">
    <property type="entry name" value="Por_Secre_tail"/>
    <property type="match status" value="1"/>
</dbReference>
<sequence length="610" mass="66284">MKKSLLLAAAALMAATAVDAQPVVAKTLPALSSIPASVDAVQPFQNYSEVATMATPAQRKANAKRRAGATLKAWYNRPAGSFYRSMTSTGAAFYNPMLWNPFMRDVTYTNASTGAKSYSWEWDQYDTDRDTFTVRNSTATDLVINTQVRESAYAPALTAINGSNTDVYKMTSHSYDSQTKATTDYETVVAYNSDPIASMEEDYKAQGFSAYLSPKWFCAGTRQGQSRGVVYYTGAKDADGNKNGCWFGRNWSGWNGMAMYVEKPASRYGLRGLQVLYTNYTGTGDAKLTARVYKAHKVANDNGGLDSLILDDLMGTATATLDTTMAQSGLLPFTFQEVEAGLPYDVTLDIDYAYAIVLSGYDNDNIDSWTMLISCDTYDEGYGQHGYMLHINDKDSISAEYGLDNFFQESLGVTAPSIFLDVEYPVLDFWYVNTKTGEPIGKNVEFAANGGKNDVEFFSTHASDEWTVADKDGNDLPSWLTYTLSDSTANDEYTGHSHMVLTAEALPAGVTGRAATVRVSYPGAEQFVYVTQGNVSGVNQVATSNVVVRVENGDFVVNATAGAQAKVYNVAGQLVREATLSEGSNVIDGQSLSNGVYLVKIGNKTVKVVK</sequence>
<accession>A0A6L5X801</accession>
<evidence type="ECO:0000256" key="1">
    <source>
        <dbReference type="SAM" id="SignalP"/>
    </source>
</evidence>
<comment type="caution">
    <text evidence="3">The sequence shown here is derived from an EMBL/GenBank/DDBJ whole genome shotgun (WGS) entry which is preliminary data.</text>
</comment>
<dbReference type="EMBL" id="VULT01000002">
    <property type="protein sequence ID" value="MSS16410.1"/>
    <property type="molecule type" value="Genomic_DNA"/>
</dbReference>
<dbReference type="AlphaFoldDB" id="A0A6L5X801"/>
<gene>
    <name evidence="3" type="ORF">FYJ29_01290</name>
</gene>
<keyword evidence="4" id="KW-1185">Reference proteome</keyword>
<keyword evidence="1" id="KW-0732">Signal</keyword>
<feature type="domain" description="Secretion system C-terminal sorting" evidence="2">
    <location>
        <begin position="562"/>
        <end position="609"/>
    </location>
</feature>